<protein>
    <submittedName>
        <fullName evidence="1">Hydrolase of the alpha beta-hydrolase</fullName>
    </submittedName>
</protein>
<dbReference type="EMBL" id="KE647216">
    <property type="protein sequence ID" value="EQB60871.1"/>
    <property type="molecule type" value="Genomic_DNA"/>
</dbReference>
<evidence type="ECO:0000313" key="1">
    <source>
        <dbReference type="EMBL" id="EQB60871.1"/>
    </source>
</evidence>
<keyword evidence="2" id="KW-1185">Reference proteome</keyword>
<dbReference type="OrthoDB" id="2194008at2759"/>
<organism evidence="1 2">
    <name type="scientific">Vairimorpha apis BRL 01</name>
    <dbReference type="NCBI Taxonomy" id="1037528"/>
    <lineage>
        <taxon>Eukaryota</taxon>
        <taxon>Fungi</taxon>
        <taxon>Fungi incertae sedis</taxon>
        <taxon>Microsporidia</taxon>
        <taxon>Nosematidae</taxon>
        <taxon>Vairimorpha</taxon>
    </lineage>
</organism>
<name>T0MCI0_9MICR</name>
<dbReference type="GO" id="GO:0016787">
    <property type="term" value="F:hydrolase activity"/>
    <property type="evidence" value="ECO:0007669"/>
    <property type="project" value="UniProtKB-KW"/>
</dbReference>
<proteinExistence type="predicted"/>
<dbReference type="Gene3D" id="3.60.10.10">
    <property type="entry name" value="Endonuclease/exonuclease/phosphatase"/>
    <property type="match status" value="1"/>
</dbReference>
<sequence>MILYLFLNYILTEYVSIYDSKLQNAPEIHGFLAEHTKVVDVKGLGNFSLLSYNFEAKKFLEAKQQTEDLGKLIDNAHIPVLCLQEISKDQIISLKAHILPHYEFVGELESQIIDPVTGAETYNTIVYDTESLKELKHGVFKPNDSSLKSSYGSWAKFLYKPMNLEFIVININLYSSKALVDSLELSSILYDVQNTPEVKDKLVLVAGTINGVSDTTKTLIQKGVVKLSNYNKDPYEQINTLNSYIDLVSNTERDFIFALKNPKVSVQPVYGGRLDKFSSGARIPIHSIFNITPH</sequence>
<dbReference type="HOGENOM" id="CLU_082476_0_0_1"/>
<reference evidence="1 2" key="1">
    <citation type="journal article" date="2013" name="BMC Genomics">
        <title>Genome sequencing and comparative genomics of honey bee microsporidia, Nosema apis reveal novel insights into host-parasite interactions.</title>
        <authorList>
            <person name="Chen Yp."/>
            <person name="Pettis J.S."/>
            <person name="Zhao Y."/>
            <person name="Liu X."/>
            <person name="Tallon L.J."/>
            <person name="Sadzewicz L.D."/>
            <person name="Li R."/>
            <person name="Zheng H."/>
            <person name="Huang S."/>
            <person name="Zhang X."/>
            <person name="Hamilton M.C."/>
            <person name="Pernal S.F."/>
            <person name="Melathopoulos A.P."/>
            <person name="Yan X."/>
            <person name="Evans J.D."/>
        </authorList>
    </citation>
    <scope>NUCLEOTIDE SEQUENCE [LARGE SCALE GENOMIC DNA]</scope>
    <source>
        <strain evidence="1 2">BRL 01</strain>
    </source>
</reference>
<evidence type="ECO:0000313" key="2">
    <source>
        <dbReference type="Proteomes" id="UP000053780"/>
    </source>
</evidence>
<dbReference type="AlphaFoldDB" id="T0MCI0"/>
<gene>
    <name evidence="1" type="ORF">NAPIS_ORF01556</name>
</gene>
<dbReference type="Proteomes" id="UP000053780">
    <property type="component" value="Unassembled WGS sequence"/>
</dbReference>
<dbReference type="VEuPathDB" id="MicrosporidiaDB:NAPIS_ORF01556"/>
<dbReference type="InterPro" id="IPR036691">
    <property type="entry name" value="Endo/exonu/phosph_ase_sf"/>
</dbReference>
<keyword evidence="1" id="KW-0378">Hydrolase</keyword>
<dbReference type="SUPFAM" id="SSF56219">
    <property type="entry name" value="DNase I-like"/>
    <property type="match status" value="1"/>
</dbReference>
<accession>T0MCI0</accession>